<feature type="non-terminal residue" evidence="1">
    <location>
        <position position="111"/>
    </location>
</feature>
<evidence type="ECO:0000313" key="1">
    <source>
        <dbReference type="EMBL" id="CAH2054593.1"/>
    </source>
</evidence>
<sequence length="111" mass="12652">MEALLTKDSIRTSDNEKPRVKLTQLEIPRFGGDLHQWPAFKAFFMSTVDEGNLPVITKLQYLKSSLQSLDSLRAIKLPVDSWDAILVFFICQKLDNSLRAAWELNPLQSTT</sequence>
<dbReference type="Pfam" id="PF03564">
    <property type="entry name" value="DUF1759"/>
    <property type="match status" value="1"/>
</dbReference>
<accession>A0ABN8ICN6</accession>
<protein>
    <submittedName>
        <fullName evidence="1">Uncharacterized protein</fullName>
    </submittedName>
</protein>
<evidence type="ECO:0000313" key="2">
    <source>
        <dbReference type="Proteomes" id="UP000837857"/>
    </source>
</evidence>
<gene>
    <name evidence="1" type="ORF">IPOD504_LOCUS8695</name>
</gene>
<reference evidence="1" key="1">
    <citation type="submission" date="2022-03" db="EMBL/GenBank/DDBJ databases">
        <authorList>
            <person name="Martin H S."/>
        </authorList>
    </citation>
    <scope>NUCLEOTIDE SEQUENCE</scope>
</reference>
<keyword evidence="2" id="KW-1185">Reference proteome</keyword>
<organism evidence="1 2">
    <name type="scientific">Iphiclides podalirius</name>
    <name type="common">scarce swallowtail</name>
    <dbReference type="NCBI Taxonomy" id="110791"/>
    <lineage>
        <taxon>Eukaryota</taxon>
        <taxon>Metazoa</taxon>
        <taxon>Ecdysozoa</taxon>
        <taxon>Arthropoda</taxon>
        <taxon>Hexapoda</taxon>
        <taxon>Insecta</taxon>
        <taxon>Pterygota</taxon>
        <taxon>Neoptera</taxon>
        <taxon>Endopterygota</taxon>
        <taxon>Lepidoptera</taxon>
        <taxon>Glossata</taxon>
        <taxon>Ditrysia</taxon>
        <taxon>Papilionoidea</taxon>
        <taxon>Papilionidae</taxon>
        <taxon>Papilioninae</taxon>
        <taxon>Iphiclides</taxon>
    </lineage>
</organism>
<dbReference type="Proteomes" id="UP000837857">
    <property type="component" value="Chromosome 21"/>
</dbReference>
<dbReference type="InterPro" id="IPR005312">
    <property type="entry name" value="DUF1759"/>
</dbReference>
<name>A0ABN8ICN6_9NEOP</name>
<proteinExistence type="predicted"/>
<dbReference type="EMBL" id="OW152833">
    <property type="protein sequence ID" value="CAH2054593.1"/>
    <property type="molecule type" value="Genomic_DNA"/>
</dbReference>